<evidence type="ECO:0000313" key="5">
    <source>
        <dbReference type="Proteomes" id="UP000001208"/>
    </source>
</evidence>
<dbReference type="Pfam" id="PF00586">
    <property type="entry name" value="AIRS"/>
    <property type="match status" value="1"/>
</dbReference>
<dbReference type="SUPFAM" id="SSF56042">
    <property type="entry name" value="PurM C-terminal domain-like"/>
    <property type="match status" value="1"/>
</dbReference>
<accession>B3QTU8</accession>
<comment type="similarity">
    <text evidence="1">Belongs to the HypE family.</text>
</comment>
<dbReference type="InterPro" id="IPR036676">
    <property type="entry name" value="PurM-like_C_sf"/>
</dbReference>
<evidence type="ECO:0000256" key="1">
    <source>
        <dbReference type="ARBA" id="ARBA00006243"/>
    </source>
</evidence>
<dbReference type="EMBL" id="CP001100">
    <property type="protein sequence ID" value="ACF14296.1"/>
    <property type="molecule type" value="Genomic_DNA"/>
</dbReference>
<evidence type="ECO:0000259" key="2">
    <source>
        <dbReference type="Pfam" id="PF00586"/>
    </source>
</evidence>
<protein>
    <submittedName>
        <fullName evidence="4">Hydrogenase expression/formation protein HypE</fullName>
    </submittedName>
</protein>
<dbReference type="Pfam" id="PF02769">
    <property type="entry name" value="AIRS_C"/>
    <property type="match status" value="1"/>
</dbReference>
<dbReference type="Gene3D" id="3.90.650.10">
    <property type="entry name" value="PurM-like C-terminal domain"/>
    <property type="match status" value="1"/>
</dbReference>
<evidence type="ECO:0000313" key="4">
    <source>
        <dbReference type="EMBL" id="ACF14296.1"/>
    </source>
</evidence>
<dbReference type="PANTHER" id="PTHR30303">
    <property type="entry name" value="HYDROGENASE ISOENZYMES FORMATION PROTEIN HYPE"/>
    <property type="match status" value="1"/>
</dbReference>
<dbReference type="InterPro" id="IPR010918">
    <property type="entry name" value="PurM-like_C_dom"/>
</dbReference>
<dbReference type="Proteomes" id="UP000001208">
    <property type="component" value="Chromosome"/>
</dbReference>
<dbReference type="InterPro" id="IPR011854">
    <property type="entry name" value="HypE"/>
</dbReference>
<dbReference type="NCBIfam" id="TIGR02124">
    <property type="entry name" value="hypE"/>
    <property type="match status" value="1"/>
</dbReference>
<reference evidence="4 5" key="1">
    <citation type="submission" date="2008-06" db="EMBL/GenBank/DDBJ databases">
        <title>Complete sequence of Chloroherpeton thalassium ATCC 35110.</title>
        <authorList>
            <consortium name="US DOE Joint Genome Institute"/>
            <person name="Lucas S."/>
            <person name="Copeland A."/>
            <person name="Lapidus A."/>
            <person name="Glavina del Rio T."/>
            <person name="Dalin E."/>
            <person name="Tice H."/>
            <person name="Bruce D."/>
            <person name="Goodwin L."/>
            <person name="Pitluck S."/>
            <person name="Schmutz J."/>
            <person name="Larimer F."/>
            <person name="Land M."/>
            <person name="Hauser L."/>
            <person name="Kyrpides N."/>
            <person name="Mikhailova N."/>
            <person name="Liu Z."/>
            <person name="Li T."/>
            <person name="Zhao F."/>
            <person name="Overmann J."/>
            <person name="Bryant D.A."/>
            <person name="Richardson P."/>
        </authorList>
    </citation>
    <scope>NUCLEOTIDE SEQUENCE [LARGE SCALE GENOMIC DNA]</scope>
    <source>
        <strain evidence="5">ATCC 35110 / GB-78</strain>
    </source>
</reference>
<gene>
    <name evidence="4" type="ordered locus">Ctha_1839</name>
</gene>
<feature type="domain" description="PurM-like C-terminal" evidence="3">
    <location>
        <begin position="166"/>
        <end position="312"/>
    </location>
</feature>
<dbReference type="Gene3D" id="3.30.1330.10">
    <property type="entry name" value="PurM-like, N-terminal domain"/>
    <property type="match status" value="1"/>
</dbReference>
<dbReference type="InterPro" id="IPR036921">
    <property type="entry name" value="PurM-like_N_sf"/>
</dbReference>
<name>B3QTU8_CHLT3</name>
<proteinExistence type="inferred from homology"/>
<dbReference type="InterPro" id="IPR016188">
    <property type="entry name" value="PurM-like_N"/>
</dbReference>
<dbReference type="PIRSF" id="PIRSF005644">
    <property type="entry name" value="Hdrgns_mtr_HypE"/>
    <property type="match status" value="1"/>
</dbReference>
<dbReference type="AlphaFoldDB" id="B3QTU8"/>
<feature type="domain" description="PurM-like N-terminal" evidence="2">
    <location>
        <begin position="41"/>
        <end position="153"/>
    </location>
</feature>
<organism evidence="4 5">
    <name type="scientific">Chloroherpeton thalassium (strain ATCC 35110 / GB-78)</name>
    <dbReference type="NCBI Taxonomy" id="517418"/>
    <lineage>
        <taxon>Bacteria</taxon>
        <taxon>Pseudomonadati</taxon>
        <taxon>Chlorobiota</taxon>
        <taxon>Chlorobiia</taxon>
        <taxon>Chlorobiales</taxon>
        <taxon>Chloroherpetonaceae</taxon>
        <taxon>Chloroherpeton</taxon>
    </lineage>
</organism>
<dbReference type="STRING" id="517418.Ctha_1839"/>
<dbReference type="HOGENOM" id="CLU_049733_0_0_10"/>
<dbReference type="GO" id="GO:0051604">
    <property type="term" value="P:protein maturation"/>
    <property type="evidence" value="ECO:0007669"/>
    <property type="project" value="TreeGrafter"/>
</dbReference>
<dbReference type="PANTHER" id="PTHR30303:SF0">
    <property type="entry name" value="CARBAMOYL DEHYDRATASE HYPE"/>
    <property type="match status" value="1"/>
</dbReference>
<dbReference type="SUPFAM" id="SSF55326">
    <property type="entry name" value="PurM N-terminal domain-like"/>
    <property type="match status" value="1"/>
</dbReference>
<evidence type="ECO:0000259" key="3">
    <source>
        <dbReference type="Pfam" id="PF02769"/>
    </source>
</evidence>
<dbReference type="CDD" id="cd02197">
    <property type="entry name" value="HypE"/>
    <property type="match status" value="1"/>
</dbReference>
<dbReference type="eggNOG" id="COG0309">
    <property type="taxonomic scope" value="Bacteria"/>
</dbReference>
<sequence>MPIINHQTVQMAHGAGGKLSAELIEKFILPRFANEALNRLEDQATLALPAGKVAFSTDTFVVSPIFFPGGDIGDLAINGTVNDLAMSGATPLYLSVGFVLEEGFSLEAFHRVLISMENAAKNAGVRVVTGDTKVVGKNSCDKIFINTSGIGVIAAGVSISCKNLVPGDKILISGSLAEHGMAVMTKREGLSFQSEILSDTAPLCKMVEKMLAATPEIHAMRDPTRGGLATTLNEFAKSSQVGIKIYEEKVPVRDDVRGACEMLGIDPLYVANEGKLVAAVPAEKADAVLAAMRADKFGEAACIVGEVTSSHTGMVVMQTRLGANRIVDMPLGEQLPRIC</sequence>
<keyword evidence="5" id="KW-1185">Reference proteome</keyword>
<dbReference type="KEGG" id="cts:Ctha_1839"/>